<dbReference type="AlphaFoldDB" id="A0A382WT92"/>
<evidence type="ECO:0000313" key="2">
    <source>
        <dbReference type="EMBL" id="SVD61271.1"/>
    </source>
</evidence>
<organism evidence="2">
    <name type="scientific">marine metagenome</name>
    <dbReference type="NCBI Taxonomy" id="408172"/>
    <lineage>
        <taxon>unclassified sequences</taxon>
        <taxon>metagenomes</taxon>
        <taxon>ecological metagenomes</taxon>
    </lineage>
</organism>
<dbReference type="EMBL" id="UINC01161848">
    <property type="protein sequence ID" value="SVD61271.1"/>
    <property type="molecule type" value="Genomic_DNA"/>
</dbReference>
<evidence type="ECO:0000259" key="1">
    <source>
        <dbReference type="Pfam" id="PF08338"/>
    </source>
</evidence>
<accession>A0A382WT92</accession>
<dbReference type="InterPro" id="IPR013549">
    <property type="entry name" value="DUF1731"/>
</dbReference>
<reference evidence="2" key="1">
    <citation type="submission" date="2018-05" db="EMBL/GenBank/DDBJ databases">
        <authorList>
            <person name="Lanie J.A."/>
            <person name="Ng W.-L."/>
            <person name="Kazmierczak K.M."/>
            <person name="Andrzejewski T.M."/>
            <person name="Davidsen T.M."/>
            <person name="Wayne K.J."/>
            <person name="Tettelin H."/>
            <person name="Glass J.I."/>
            <person name="Rusch D."/>
            <person name="Podicherti R."/>
            <person name="Tsui H.-C.T."/>
            <person name="Winkler M.E."/>
        </authorList>
    </citation>
    <scope>NUCLEOTIDE SEQUENCE</scope>
</reference>
<sequence length="64" mass="7173">RPSFAPLPGFIVKGVMGEMGEVLLMSSNRIDSSKLINSGYEFRFEGLENGFRHLLGMRKKEGLQ</sequence>
<feature type="domain" description="DUF1731" evidence="1">
    <location>
        <begin position="7"/>
        <end position="54"/>
    </location>
</feature>
<dbReference type="Gene3D" id="3.40.50.720">
    <property type="entry name" value="NAD(P)-binding Rossmann-like Domain"/>
    <property type="match status" value="1"/>
</dbReference>
<gene>
    <name evidence="2" type="ORF">METZ01_LOCUS414125</name>
</gene>
<dbReference type="Pfam" id="PF08338">
    <property type="entry name" value="DUF1731"/>
    <property type="match status" value="1"/>
</dbReference>
<feature type="non-terminal residue" evidence="2">
    <location>
        <position position="1"/>
    </location>
</feature>
<proteinExistence type="predicted"/>
<protein>
    <recommendedName>
        <fullName evidence="1">DUF1731 domain-containing protein</fullName>
    </recommendedName>
</protein>
<name>A0A382WT92_9ZZZZ</name>